<evidence type="ECO:0000313" key="2">
    <source>
        <dbReference type="Proteomes" id="UP000014148"/>
    </source>
</evidence>
<gene>
    <name evidence="1" type="ORF">I585_01815</name>
</gene>
<organism evidence="1 2">
    <name type="scientific">Enterococcus malodoratus ATCC 43197</name>
    <dbReference type="NCBI Taxonomy" id="1158601"/>
    <lineage>
        <taxon>Bacteria</taxon>
        <taxon>Bacillati</taxon>
        <taxon>Bacillota</taxon>
        <taxon>Bacilli</taxon>
        <taxon>Lactobacillales</taxon>
        <taxon>Enterococcaceae</taxon>
        <taxon>Enterococcus</taxon>
    </lineage>
</organism>
<sequence>MIFKGKTSHLSDRNLQIYLSYDNIEKFYICAII</sequence>
<keyword evidence="2" id="KW-1185">Reference proteome</keyword>
<name>A0ABN0LU16_9ENTE</name>
<proteinExistence type="predicted"/>
<protein>
    <submittedName>
        <fullName evidence="1">Uncharacterized protein</fullName>
    </submittedName>
</protein>
<dbReference type="EMBL" id="ASWA01000002">
    <property type="protein sequence ID" value="EOT70335.1"/>
    <property type="molecule type" value="Genomic_DNA"/>
</dbReference>
<comment type="caution">
    <text evidence="1">The sequence shown here is derived from an EMBL/GenBank/DDBJ whole genome shotgun (WGS) entry which is preliminary data.</text>
</comment>
<accession>A0ABN0LU16</accession>
<dbReference type="Proteomes" id="UP000014148">
    <property type="component" value="Unassembled WGS sequence"/>
</dbReference>
<evidence type="ECO:0000313" key="1">
    <source>
        <dbReference type="EMBL" id="EOT70335.1"/>
    </source>
</evidence>
<reference evidence="1 2" key="1">
    <citation type="submission" date="2013-03" db="EMBL/GenBank/DDBJ databases">
        <title>The Genome Sequence of Enterococcus malodoratus ATCC_43197 (PacBio/Illumina hybrid assembly).</title>
        <authorList>
            <consortium name="The Broad Institute Genomics Platform"/>
            <consortium name="The Broad Institute Genome Sequencing Center for Infectious Disease"/>
            <person name="Earl A."/>
            <person name="Russ C."/>
            <person name="Gilmore M."/>
            <person name="Surin D."/>
            <person name="Walker B."/>
            <person name="Young S."/>
            <person name="Zeng Q."/>
            <person name="Gargeya S."/>
            <person name="Fitzgerald M."/>
            <person name="Haas B."/>
            <person name="Abouelleil A."/>
            <person name="Allen A.W."/>
            <person name="Alvarado L."/>
            <person name="Arachchi H.M."/>
            <person name="Berlin A.M."/>
            <person name="Chapman S.B."/>
            <person name="Gainer-Dewar J."/>
            <person name="Goldberg J."/>
            <person name="Griggs A."/>
            <person name="Gujja S."/>
            <person name="Hansen M."/>
            <person name="Howarth C."/>
            <person name="Imamovic A."/>
            <person name="Ireland A."/>
            <person name="Larimer J."/>
            <person name="McCowan C."/>
            <person name="Murphy C."/>
            <person name="Pearson M."/>
            <person name="Poon T.W."/>
            <person name="Priest M."/>
            <person name="Roberts A."/>
            <person name="Saif S."/>
            <person name="Shea T."/>
            <person name="Sisk P."/>
            <person name="Sykes S."/>
            <person name="Wortman J."/>
            <person name="Nusbaum C."/>
            <person name="Birren B."/>
        </authorList>
    </citation>
    <scope>NUCLEOTIDE SEQUENCE [LARGE SCALE GENOMIC DNA]</scope>
    <source>
        <strain evidence="1 2">ATCC 43197</strain>
    </source>
</reference>